<name>A0A0D8W8I5_ECOLX</name>
<protein>
    <submittedName>
        <fullName evidence="3">5-oxoprolinase subunit PxpA</fullName>
        <ecNumber evidence="3">3.5.2.9</ecNumber>
    </submittedName>
    <submittedName>
        <fullName evidence="4">Lactam utilization protein LamB</fullName>
    </submittedName>
    <submittedName>
        <fullName evidence="6">LamB/YcsF family protein</fullName>
    </submittedName>
</protein>
<dbReference type="EMBL" id="AASVQO010000040">
    <property type="protein sequence ID" value="EFH3676594.1"/>
    <property type="molecule type" value="Genomic_DNA"/>
</dbReference>
<dbReference type="NCBIfam" id="NF003814">
    <property type="entry name" value="PRK05406.1-3"/>
    <property type="match status" value="1"/>
</dbReference>
<evidence type="ECO:0000313" key="11">
    <source>
        <dbReference type="Proteomes" id="UP000534496"/>
    </source>
</evidence>
<reference evidence="6 10" key="4">
    <citation type="submission" date="2018-04" db="EMBL/GenBank/DDBJ databases">
        <title>Draft Genomic Sequencing Of Potential Extraintestinal Pathogenic Escherichia coli B8S56 Isolated from Retail Chicken Skin.</title>
        <authorList>
            <person name="Xu A."/>
            <person name="Tilman S."/>
            <person name="Wisser-Parker K."/>
            <person name="Scullen O.J."/>
            <person name="Sommers C."/>
        </authorList>
    </citation>
    <scope>NUCLEOTIDE SEQUENCE [LARGE SCALE GENOMIC DNA]</scope>
    <source>
        <strain evidence="6 10">B8S56</strain>
    </source>
</reference>
<evidence type="ECO:0000313" key="9">
    <source>
        <dbReference type="Proteomes" id="UP000188855"/>
    </source>
</evidence>
<dbReference type="CDD" id="cd11664">
    <property type="entry name" value="LamB_YcsF_like_2"/>
    <property type="match status" value="1"/>
</dbReference>
<gene>
    <name evidence="3" type="primary">pxpA</name>
    <name evidence="4" type="ORF">BK383_04365</name>
    <name evidence="5" type="ORF">BMT91_23825</name>
    <name evidence="6" type="ORF">DD762_24280</name>
    <name evidence="2" type="ORF">F9461_25925</name>
    <name evidence="1" type="ORF">FGAF848_21910</name>
    <name evidence="3" type="ORF">HJQ60_005196</name>
    <name evidence="7" type="ORF">JNP96_10290</name>
</gene>
<dbReference type="Proteomes" id="UP000188855">
    <property type="component" value="Unassembled WGS sequence"/>
</dbReference>
<evidence type="ECO:0000313" key="3">
    <source>
        <dbReference type="EMBL" id="HAI5335089.1"/>
    </source>
</evidence>
<dbReference type="PANTHER" id="PTHR30292">
    <property type="entry name" value="UNCHARACTERIZED PROTEIN YBGL-RELATED"/>
    <property type="match status" value="1"/>
</dbReference>
<dbReference type="GO" id="GO:0005975">
    <property type="term" value="P:carbohydrate metabolic process"/>
    <property type="evidence" value="ECO:0007669"/>
    <property type="project" value="InterPro"/>
</dbReference>
<dbReference type="Proteomes" id="UP000845800">
    <property type="component" value="Unassembled WGS sequence"/>
</dbReference>
<evidence type="ECO:0000313" key="5">
    <source>
        <dbReference type="EMBL" id="OOK24314.1"/>
    </source>
</evidence>
<keyword evidence="3" id="KW-0378">Hydrolase</keyword>
<dbReference type="InterPro" id="IPR005501">
    <property type="entry name" value="LamB/YcsF/PxpA-like"/>
</dbReference>
<reference evidence="3" key="6">
    <citation type="submission" date="2020-03" db="EMBL/GenBank/DDBJ databases">
        <authorList>
            <consortium name="NCBI Pathogen Detection Project"/>
        </authorList>
    </citation>
    <scope>NUCLEOTIDE SEQUENCE</scope>
    <source>
        <strain evidence="3">AMC_487</strain>
    </source>
</reference>
<dbReference type="RefSeq" id="WP_000946308.1">
    <property type="nucleotide sequence ID" value="NZ_AP027520.1"/>
</dbReference>
<dbReference type="EMBL" id="MPAF01000073">
    <property type="protein sequence ID" value="OOK24314.1"/>
    <property type="molecule type" value="Genomic_DNA"/>
</dbReference>
<reference evidence="5 9" key="2">
    <citation type="submission" date="2016-10" db="EMBL/GenBank/DDBJ databases">
        <title>Whole genome sequences of antibiotic resistant commensal Escherichia coli from healthy Australian adults.</title>
        <authorList>
            <person name="Moran R.A."/>
            <person name="Anantham S."/>
            <person name="Nigro S.J."/>
            <person name="Holt K.E."/>
            <person name="Hall R.M."/>
        </authorList>
    </citation>
    <scope>NUCLEOTIDE SEQUENCE [LARGE SCALE GENOMIC DNA]</scope>
    <source>
        <strain evidence="5 9">2.3-R4</strain>
    </source>
</reference>
<reference evidence="3" key="3">
    <citation type="journal article" date="2018" name="Genome Biol.">
        <title>SKESA: strategic k-mer extension for scrupulous assemblies.</title>
        <authorList>
            <person name="Souvorov A."/>
            <person name="Agarwala R."/>
            <person name="Lipman D.J."/>
        </authorList>
    </citation>
    <scope>NUCLEOTIDE SEQUENCE [LARGE SCALE GENOMIC DNA]</scope>
    <source>
        <strain evidence="3">AMC_487</strain>
    </source>
</reference>
<reference evidence="4 8" key="1">
    <citation type="submission" date="2016-10" db="EMBL/GenBank/DDBJ databases">
        <title>Comprehensive resistome analysis reveals the prevalence of NDM and MCR-1 in Chinese poultry production.</title>
        <authorList>
            <person name="Wang Y."/>
            <person name="Zhang R."/>
            <person name="Li J."/>
            <person name="Wu Z."/>
            <person name="Wenjuan Y."/>
            <person name="Schwarz S."/>
            <person name="Tyrrell J."/>
            <person name="Zheng Y."/>
            <person name="Wang S."/>
            <person name="Shen Z."/>
            <person name="Liu Z."/>
            <person name="Lei L."/>
            <person name="Li M."/>
            <person name="Zhang Q."/>
            <person name="Wu C."/>
            <person name="Zhang Q."/>
            <person name="Wu Y."/>
            <person name="Walsh T."/>
            <person name="Shen J."/>
        </authorList>
    </citation>
    <scope>NUCLEOTIDE SEQUENCE [LARGE SCALE GENOMIC DNA]</scope>
    <source>
        <strain evidence="4 8">570</strain>
    </source>
</reference>
<dbReference type="NCBIfam" id="NF003816">
    <property type="entry name" value="PRK05406.1-5"/>
    <property type="match status" value="1"/>
</dbReference>
<dbReference type="Gene3D" id="3.20.20.370">
    <property type="entry name" value="Glycoside hydrolase/deacetylase"/>
    <property type="match status" value="1"/>
</dbReference>
<dbReference type="EMBL" id="MOKI01000004">
    <property type="protein sequence ID" value="OJR56388.1"/>
    <property type="molecule type" value="Genomic_DNA"/>
</dbReference>
<dbReference type="EMBL" id="DABERK010000050">
    <property type="protein sequence ID" value="HAI5335089.1"/>
    <property type="molecule type" value="Genomic_DNA"/>
</dbReference>
<dbReference type="Proteomes" id="UP000663166">
    <property type="component" value="Chromosome"/>
</dbReference>
<reference evidence="7" key="7">
    <citation type="submission" date="2021-02" db="EMBL/GenBank/DDBJ databases">
        <title>Co-localization of colistin and carbapenem -resistance genes on a novel transferable IncHI2 plasmid in Escherichia coli from chicken-origin.</title>
        <authorList>
            <person name="Hoffmann M."/>
            <person name="Balkey M."/>
            <person name="Ronco T."/>
            <person name="Hendriksen R.S."/>
        </authorList>
    </citation>
    <scope>NUCLEOTIDE SEQUENCE</scope>
    <source>
        <strain evidence="7">CFSAN083829</strain>
    </source>
</reference>
<sequence>MLRSIDISSDMGESFGAWTLGDIRDIDIMPYISSANIATGFHAGDPGIMHRTIISARDSGVSVGAHPGYRDLAGFGRRHIHCTAEEITNDMIYQLGALREFATLHNVPVNHVKPHGALYMHLAHDRDAAKHFVSTLHSYAPELRIYCMYGSAIWKEATQIGHPVICEFYADRDYDQSGSIVFIRRTEPLNPDDVAKKVLRACLEGKVRTVEDQDIDIHFSSVCVHSDTPGALSLLIAINKALREADISVNSQN</sequence>
<dbReference type="Proteomes" id="UP001190091">
    <property type="component" value="Unassembled WGS sequence"/>
</dbReference>
<accession>A0A0D8W8I5</accession>
<dbReference type="AlphaFoldDB" id="A0A0D8W8I5"/>
<dbReference type="EMBL" id="QEMT01000066">
    <property type="protein sequence ID" value="PWH56177.1"/>
    <property type="molecule type" value="Genomic_DNA"/>
</dbReference>
<evidence type="ECO:0000313" key="6">
    <source>
        <dbReference type="EMBL" id="PWH56177.1"/>
    </source>
</evidence>
<dbReference type="Proteomes" id="UP000534496">
    <property type="component" value="Unassembled WGS sequence"/>
</dbReference>
<evidence type="ECO:0000313" key="4">
    <source>
        <dbReference type="EMBL" id="OJR56388.1"/>
    </source>
</evidence>
<dbReference type="EC" id="3.5.2.9" evidence="3"/>
<reference evidence="1" key="8">
    <citation type="submission" date="2023-10" db="EMBL/GenBank/DDBJ databases">
        <authorList>
            <person name="Leclercq S."/>
        </authorList>
    </citation>
    <scope>NUCLEOTIDE SEQUENCE</scope>
    <source>
        <strain evidence="1">F848</strain>
    </source>
</reference>
<evidence type="ECO:0000313" key="8">
    <source>
        <dbReference type="Proteomes" id="UP000184277"/>
    </source>
</evidence>
<dbReference type="SUPFAM" id="SSF88713">
    <property type="entry name" value="Glycoside hydrolase/deacetylase"/>
    <property type="match status" value="1"/>
</dbReference>
<dbReference type="EMBL" id="CP070393">
    <property type="protein sequence ID" value="QRZ99307.1"/>
    <property type="molecule type" value="Genomic_DNA"/>
</dbReference>
<dbReference type="InterPro" id="IPR011330">
    <property type="entry name" value="Glyco_hydro/deAcase_b/a-brl"/>
</dbReference>
<dbReference type="Pfam" id="PF03746">
    <property type="entry name" value="LamB_YcsF"/>
    <property type="match status" value="1"/>
</dbReference>
<dbReference type="EMBL" id="CAUZHL010000002">
    <property type="protein sequence ID" value="CAK1210408.1"/>
    <property type="molecule type" value="Genomic_DNA"/>
</dbReference>
<evidence type="ECO:0000313" key="2">
    <source>
        <dbReference type="EMBL" id="EFH3676594.1"/>
    </source>
</evidence>
<evidence type="ECO:0000313" key="10">
    <source>
        <dbReference type="Proteomes" id="UP000245761"/>
    </source>
</evidence>
<dbReference type="GO" id="GO:0017168">
    <property type="term" value="F:5-oxoprolinase (ATP-hydrolyzing) activity"/>
    <property type="evidence" value="ECO:0007669"/>
    <property type="project" value="UniProtKB-EC"/>
</dbReference>
<reference evidence="2 11" key="5">
    <citation type="submission" date="2019-12" db="EMBL/GenBank/DDBJ databases">
        <authorList>
            <consortium name="NARMS: The National Antimicrobial Resistance Monitoring System"/>
        </authorList>
    </citation>
    <scope>NUCLEOTIDE SEQUENCE [LARGE SCALE GENOMIC DNA]</scope>
    <source>
        <strain evidence="2 11">CVM N19EC0189</strain>
    </source>
</reference>
<dbReference type="Proteomes" id="UP000245761">
    <property type="component" value="Unassembled WGS sequence"/>
</dbReference>
<evidence type="ECO:0000313" key="7">
    <source>
        <dbReference type="EMBL" id="QRZ99307.1"/>
    </source>
</evidence>
<dbReference type="PANTHER" id="PTHR30292:SF0">
    <property type="entry name" value="5-OXOPROLINASE SUBUNIT A"/>
    <property type="match status" value="1"/>
</dbReference>
<dbReference type="Proteomes" id="UP000184277">
    <property type="component" value="Unassembled WGS sequence"/>
</dbReference>
<organism evidence="3">
    <name type="scientific">Escherichia coli</name>
    <dbReference type="NCBI Taxonomy" id="562"/>
    <lineage>
        <taxon>Bacteria</taxon>
        <taxon>Pseudomonadati</taxon>
        <taxon>Pseudomonadota</taxon>
        <taxon>Gammaproteobacteria</taxon>
        <taxon>Enterobacterales</taxon>
        <taxon>Enterobacteriaceae</taxon>
        <taxon>Escherichia</taxon>
    </lineage>
</organism>
<proteinExistence type="predicted"/>
<evidence type="ECO:0000313" key="1">
    <source>
        <dbReference type="EMBL" id="CAK1210408.1"/>
    </source>
</evidence>